<name>A0A0H5QTF2_9EUKA</name>
<reference evidence="2" key="1">
    <citation type="submission" date="2015-04" db="EMBL/GenBank/DDBJ databases">
        <title>The genome sequence of the plant pathogenic Rhizarian Plasmodiophora brassicae reveals insights in its biotrophic life cycle and the origin of chitin synthesis.</title>
        <authorList>
            <person name="Schwelm A."/>
            <person name="Fogelqvist J."/>
            <person name="Knaust A."/>
            <person name="Julke S."/>
            <person name="Lilja T."/>
            <person name="Dhandapani V."/>
            <person name="Bonilla-Rosso G."/>
            <person name="Karlsson M."/>
            <person name="Shevchenko A."/>
            <person name="Choi S.R."/>
            <person name="Kim H.G."/>
            <person name="Park J.Y."/>
            <person name="Lim Y.P."/>
            <person name="Ludwig-Muller J."/>
            <person name="Dixelius C."/>
        </authorList>
    </citation>
    <scope>NUCLEOTIDE SEQUENCE</scope>
    <source>
        <tissue evidence="2">Potato root galls</tissue>
    </source>
</reference>
<accession>A0A0H5QTF2</accession>
<sequence>MGNHPSQKIPISPMPHSSSQTRNGFSDPRMDSPFKTMKWDKGLRFAVFLNKAKEKSDAAMAADTSLLFKALTGSPCQDTGRIFLNAVIEHSPERKQSIVIAPVTTSAFSSTKRGEGERGRKVYLACVWKN</sequence>
<dbReference type="AlphaFoldDB" id="A0A0H5QTF2"/>
<protein>
    <submittedName>
        <fullName evidence="2">Uncharacterized protein</fullName>
    </submittedName>
</protein>
<proteinExistence type="predicted"/>
<feature type="compositionally biased region" description="Polar residues" evidence="1">
    <location>
        <begin position="15"/>
        <end position="24"/>
    </location>
</feature>
<evidence type="ECO:0000256" key="1">
    <source>
        <dbReference type="SAM" id="MobiDB-lite"/>
    </source>
</evidence>
<feature type="region of interest" description="Disordered" evidence="1">
    <location>
        <begin position="1"/>
        <end position="31"/>
    </location>
</feature>
<organism evidence="2">
    <name type="scientific">Spongospora subterranea</name>
    <dbReference type="NCBI Taxonomy" id="70186"/>
    <lineage>
        <taxon>Eukaryota</taxon>
        <taxon>Sar</taxon>
        <taxon>Rhizaria</taxon>
        <taxon>Endomyxa</taxon>
        <taxon>Phytomyxea</taxon>
        <taxon>Plasmodiophorida</taxon>
        <taxon>Plasmodiophoridae</taxon>
        <taxon>Spongospora</taxon>
    </lineage>
</organism>
<evidence type="ECO:0000313" key="2">
    <source>
        <dbReference type="EMBL" id="CRZ05210.1"/>
    </source>
</evidence>
<dbReference type="EMBL" id="HACM01004768">
    <property type="protein sequence ID" value="CRZ05210.1"/>
    <property type="molecule type" value="Transcribed_RNA"/>
</dbReference>